<dbReference type="InterPro" id="IPR006528">
    <property type="entry name" value="Phage_head_morphogenesis_dom"/>
</dbReference>
<organism evidence="2">
    <name type="scientific">Siphoviridae sp. ct5Px37</name>
    <dbReference type="NCBI Taxonomy" id="2826293"/>
    <lineage>
        <taxon>Viruses</taxon>
        <taxon>Duplodnaviria</taxon>
        <taxon>Heunggongvirae</taxon>
        <taxon>Uroviricota</taxon>
        <taxon>Caudoviricetes</taxon>
    </lineage>
</organism>
<reference evidence="2" key="1">
    <citation type="journal article" date="2021" name="Proc. Natl. Acad. Sci. U.S.A.">
        <title>A Catalog of Tens of Thousands of Viruses from Human Metagenomes Reveals Hidden Associations with Chronic Diseases.</title>
        <authorList>
            <person name="Tisza M.J."/>
            <person name="Buck C.B."/>
        </authorList>
    </citation>
    <scope>NUCLEOTIDE SEQUENCE</scope>
    <source>
        <strain evidence="2">Ct5Px37</strain>
    </source>
</reference>
<dbReference type="NCBIfam" id="TIGR01641">
    <property type="entry name" value="phageSPP1_gp7"/>
    <property type="match status" value="1"/>
</dbReference>
<evidence type="ECO:0000313" key="2">
    <source>
        <dbReference type="EMBL" id="DAD89164.1"/>
    </source>
</evidence>
<feature type="domain" description="Phage head morphogenesis" evidence="1">
    <location>
        <begin position="187"/>
        <end position="295"/>
    </location>
</feature>
<protein>
    <submittedName>
        <fullName evidence="2">Minor capsid protein</fullName>
    </submittedName>
</protein>
<dbReference type="Pfam" id="PF04233">
    <property type="entry name" value="Phage_Mu_F"/>
    <property type="match status" value="1"/>
</dbReference>
<accession>A0A8S5N3Z7</accession>
<name>A0A8S5N3Z7_9CAUD</name>
<evidence type="ECO:0000259" key="1">
    <source>
        <dbReference type="Pfam" id="PF04233"/>
    </source>
</evidence>
<dbReference type="EMBL" id="BK015055">
    <property type="protein sequence ID" value="DAD89164.1"/>
    <property type="molecule type" value="Genomic_DNA"/>
</dbReference>
<sequence>MSSKTYWEKREAEALKHYLQEEQEYQAQLRAIYQNMLDAAQKEIDAFYGRYADKEQITLAEAKRRVSKLDIAAYQRKAKRYVADKDFSKQANEEMRLYNLTMKVNRLEMLKANIGLELVAGHDEQEKLMSKILRGRTEEELQRQAGILGKTVRNNAKLAETIPNASFHGATFSERIWGNQAQLKADLSKLLQQGLIQGKNPRALSKDLRKYYIGDGKDGGAAYAAERLMRTELARVQTEAQKQSFLANGFEEYTFHVNRSCCSACADLDGKHFKIKDMMPGKNAPPMHPNCRCSVSAYEDDTEYEAWLDFWDKGGTTEEWERRLQINQPGSPQSYRRSLKQIAEGKAGLSKRRKNILARIQNTGEYHRYKREEISTRDLAYLSAATGHEFALFRSKREDILIRGNSRACDIAGELGEEILNKHYKWVAHSHVDGGFLTASLADRETLRKLGQKSSIIVGINGEEREFFQSEFDY</sequence>
<proteinExistence type="predicted"/>